<evidence type="ECO:0000256" key="6">
    <source>
        <dbReference type="ARBA" id="ARBA00022723"/>
    </source>
</evidence>
<dbReference type="InterPro" id="IPR032466">
    <property type="entry name" value="Metal_Hydrolase"/>
</dbReference>
<dbReference type="AlphaFoldDB" id="A0A402AXR7"/>
<dbReference type="GO" id="GO:0050897">
    <property type="term" value="F:cobalt ion binding"/>
    <property type="evidence" value="ECO:0007669"/>
    <property type="project" value="InterPro"/>
</dbReference>
<evidence type="ECO:0000256" key="1">
    <source>
        <dbReference type="ARBA" id="ARBA00002368"/>
    </source>
</evidence>
<keyword evidence="7 9" id="KW-0378">Hydrolase</keyword>
<comment type="cofactor">
    <cofactor evidence="9">
        <name>Zn(2+)</name>
        <dbReference type="ChEBI" id="CHEBI:29105"/>
    </cofactor>
    <text evidence="9">Binds 2 Zn(2+) ions per subunit.</text>
</comment>
<comment type="similarity">
    <text evidence="9">Belongs to the metallo-dependent hydrolases superfamily. Allantoinase family.</text>
</comment>
<dbReference type="GO" id="GO:0008270">
    <property type="term" value="F:zinc ion binding"/>
    <property type="evidence" value="ECO:0007669"/>
    <property type="project" value="InterPro"/>
</dbReference>
<dbReference type="PANTHER" id="PTHR43668">
    <property type="entry name" value="ALLANTOINASE"/>
    <property type="match status" value="1"/>
</dbReference>
<evidence type="ECO:0000259" key="10">
    <source>
        <dbReference type="Pfam" id="PF01979"/>
    </source>
</evidence>
<comment type="function">
    <text evidence="9">Catalyzes the conversion of allantoin (5-ureidohydantoin) to allantoic acid by hydrolytic cleavage of the five-member hydantoin ring.</text>
</comment>
<dbReference type="UniPathway" id="UPA00395">
    <property type="reaction ID" value="UER00653"/>
</dbReference>
<dbReference type="NCBIfam" id="NF004839">
    <property type="entry name" value="PRK06189.1"/>
    <property type="match status" value="1"/>
</dbReference>
<keyword evidence="8 9" id="KW-0862">Zinc</keyword>
<reference evidence="12" key="1">
    <citation type="submission" date="2018-12" db="EMBL/GenBank/DDBJ databases">
        <title>Tengunoibacter tsumagoiensis gen. nov., sp. nov., Dictyobacter kobayashii sp. nov., D. alpinus sp. nov., and D. joshuensis sp. nov. and description of Dictyobacteraceae fam. nov. within the order Ktedonobacterales isolated from Tengu-no-mugimeshi.</title>
        <authorList>
            <person name="Wang C.M."/>
            <person name="Zheng Y."/>
            <person name="Sakai Y."/>
            <person name="Toyoda A."/>
            <person name="Minakuchi Y."/>
            <person name="Abe K."/>
            <person name="Yokota A."/>
            <person name="Yabe S."/>
        </authorList>
    </citation>
    <scope>NUCLEOTIDE SEQUENCE [LARGE SCALE GENOMIC DNA]</scope>
    <source>
        <strain evidence="12">Uno11</strain>
    </source>
</reference>
<keyword evidence="6 9" id="KW-0479">Metal-binding</keyword>
<dbReference type="GO" id="GO:0006145">
    <property type="term" value="P:purine nucleobase catabolic process"/>
    <property type="evidence" value="ECO:0007669"/>
    <property type="project" value="TreeGrafter"/>
</dbReference>
<organism evidence="11 12">
    <name type="scientific">Dictyobacter kobayashii</name>
    <dbReference type="NCBI Taxonomy" id="2014872"/>
    <lineage>
        <taxon>Bacteria</taxon>
        <taxon>Bacillati</taxon>
        <taxon>Chloroflexota</taxon>
        <taxon>Ktedonobacteria</taxon>
        <taxon>Ktedonobacterales</taxon>
        <taxon>Dictyobacteraceae</taxon>
        <taxon>Dictyobacter</taxon>
    </lineage>
</organism>
<dbReference type="Proteomes" id="UP000287188">
    <property type="component" value="Unassembled WGS sequence"/>
</dbReference>
<evidence type="ECO:0000256" key="7">
    <source>
        <dbReference type="ARBA" id="ARBA00022801"/>
    </source>
</evidence>
<dbReference type="InterPro" id="IPR017593">
    <property type="entry name" value="Allantoinase"/>
</dbReference>
<feature type="binding site" evidence="9">
    <location>
        <position position="242"/>
    </location>
    <ligand>
        <name>Zn(2+)</name>
        <dbReference type="ChEBI" id="CHEBI:29105"/>
        <label>2</label>
    </ligand>
</feature>
<dbReference type="Pfam" id="PF01979">
    <property type="entry name" value="Amidohydro_1"/>
    <property type="match status" value="1"/>
</dbReference>
<dbReference type="InterPro" id="IPR002195">
    <property type="entry name" value="Dihydroorotase_CS"/>
</dbReference>
<dbReference type="GO" id="GO:0000256">
    <property type="term" value="P:allantoin catabolic process"/>
    <property type="evidence" value="ECO:0007669"/>
    <property type="project" value="UniProtKB-UniRule"/>
</dbReference>
<proteinExistence type="inferred from homology"/>
<protein>
    <recommendedName>
        <fullName evidence="9">Allantoinase</fullName>
        <ecNumber evidence="9">3.5.2.5</ecNumber>
    </recommendedName>
    <alternativeName>
        <fullName evidence="9">Allantoin-utilizing enzyme</fullName>
    </alternativeName>
</protein>
<sequence length="461" mass="49792">MTMKTYDLVIRGGTLVTVNGIRRADVAVVDERIVAISPELSGGAQAVIDAYNLHIFPGVIDAHVHFNEPGRTFWEGIASGSSALAAGGATAFFDMPLNAHPPTIDAASFAEKLAAAEASSYVDFGLWGGLVPGNIEQLDELAERGVVGFKAFMSNSGIEDFQAVDDATLYQGMQRSAQLGRLVAVHAENDQLTAALAQEARTQGRVGVQDYLASRPVVAELEAIERAITFARETGCALHIVHVSSGRGVRLVASARAQGVDVSCETCPHYLVLTEEDMVELGALAKCAPPLRAVDEQAALWQHLFSGTLPMVSSDHSPAPFEMKERPDFFEAWGGISGCQSLLALLLTEGYHRRHMPLSLIAAATSEFVARRFQLPPYKGRLEVGADADFALIDLSATYQLQSHDLFYRHAHSPYVGRDFRGRVVRTLVRGRTVFLDGKIMGPPGGHFLQPFPLIPSLESI</sequence>
<feature type="domain" description="Amidohydrolase-related" evidence="10">
    <location>
        <begin position="55"/>
        <end position="434"/>
    </location>
</feature>
<feature type="binding site" evidence="9">
    <location>
        <position position="186"/>
    </location>
    <ligand>
        <name>Zn(2+)</name>
        <dbReference type="ChEBI" id="CHEBI:29105"/>
        <label>2</label>
    </ligand>
</feature>
<dbReference type="GO" id="GO:0005737">
    <property type="term" value="C:cytoplasm"/>
    <property type="evidence" value="ECO:0007669"/>
    <property type="project" value="TreeGrafter"/>
</dbReference>
<comment type="pathway">
    <text evidence="9">Nitrogen metabolism; (S)-allantoin degradation; allantoate from (S)-allantoin: step 1/1.</text>
</comment>
<feature type="binding site" description="via carbamate group" evidence="9">
    <location>
        <position position="150"/>
    </location>
    <ligand>
        <name>Zn(2+)</name>
        <dbReference type="ChEBI" id="CHEBI:29105"/>
        <label>2</label>
    </ligand>
</feature>
<dbReference type="NCBIfam" id="TIGR03178">
    <property type="entry name" value="allantoinase"/>
    <property type="match status" value="1"/>
</dbReference>
<feature type="binding site" evidence="9">
    <location>
        <position position="315"/>
    </location>
    <ligand>
        <name>Zn(2+)</name>
        <dbReference type="ChEBI" id="CHEBI:29105"/>
        <label>1</label>
    </ligand>
</feature>
<evidence type="ECO:0000256" key="5">
    <source>
        <dbReference type="ARBA" id="ARBA00022631"/>
    </source>
</evidence>
<evidence type="ECO:0000256" key="2">
    <source>
        <dbReference type="ARBA" id="ARBA00008829"/>
    </source>
</evidence>
<gene>
    <name evidence="9 11" type="primary">allB</name>
    <name evidence="11" type="ORF">KDK_76870</name>
</gene>
<evidence type="ECO:0000313" key="11">
    <source>
        <dbReference type="EMBL" id="GCE23887.1"/>
    </source>
</evidence>
<dbReference type="SUPFAM" id="SSF51556">
    <property type="entry name" value="Metallo-dependent hydrolases"/>
    <property type="match status" value="1"/>
</dbReference>
<evidence type="ECO:0000256" key="8">
    <source>
        <dbReference type="ARBA" id="ARBA00022833"/>
    </source>
</evidence>
<dbReference type="EC" id="3.5.2.5" evidence="9"/>
<dbReference type="PANTHER" id="PTHR43668:SF4">
    <property type="entry name" value="ALLANTOINASE"/>
    <property type="match status" value="1"/>
</dbReference>
<feature type="binding site" evidence="9">
    <location>
        <position position="65"/>
    </location>
    <ligand>
        <name>Zn(2+)</name>
        <dbReference type="ChEBI" id="CHEBI:29105"/>
        <label>1</label>
    </ligand>
</feature>
<dbReference type="Gene3D" id="3.20.20.140">
    <property type="entry name" value="Metal-dependent hydrolases"/>
    <property type="match status" value="1"/>
</dbReference>
<feature type="binding site" description="via carbamate group" evidence="9">
    <location>
        <position position="150"/>
    </location>
    <ligand>
        <name>Zn(2+)</name>
        <dbReference type="ChEBI" id="CHEBI:29105"/>
        <label>1</label>
    </ligand>
</feature>
<evidence type="ECO:0000256" key="9">
    <source>
        <dbReference type="HAMAP-Rule" id="MF_01645"/>
    </source>
</evidence>
<evidence type="ECO:0000313" key="12">
    <source>
        <dbReference type="Proteomes" id="UP000287188"/>
    </source>
</evidence>
<dbReference type="Gene3D" id="2.30.40.10">
    <property type="entry name" value="Urease, subunit C, domain 1"/>
    <property type="match status" value="1"/>
</dbReference>
<keyword evidence="5 9" id="KW-0659">Purine metabolism</keyword>
<dbReference type="SUPFAM" id="SSF51338">
    <property type="entry name" value="Composite domain of metallo-dependent hydrolases"/>
    <property type="match status" value="1"/>
</dbReference>
<comment type="caution">
    <text evidence="11">The sequence shown here is derived from an EMBL/GenBank/DDBJ whole genome shotgun (WGS) entry which is preliminary data.</text>
</comment>
<dbReference type="PROSITE" id="PS00482">
    <property type="entry name" value="DIHYDROOROTASE_1"/>
    <property type="match status" value="1"/>
</dbReference>
<dbReference type="InterPro" id="IPR006680">
    <property type="entry name" value="Amidohydro-rel"/>
</dbReference>
<name>A0A402AXR7_9CHLR</name>
<dbReference type="FunFam" id="3.20.20.140:FF:000174">
    <property type="entry name" value="Dihydropyrimidinase-related protein 2"/>
    <property type="match status" value="1"/>
</dbReference>
<feature type="binding site" evidence="9">
    <location>
        <position position="63"/>
    </location>
    <ligand>
        <name>Zn(2+)</name>
        <dbReference type="ChEBI" id="CHEBI:29105"/>
        <label>1</label>
    </ligand>
</feature>
<dbReference type="GO" id="GO:0004038">
    <property type="term" value="F:allantoinase activity"/>
    <property type="evidence" value="ECO:0007669"/>
    <property type="project" value="UniProtKB-UniRule"/>
</dbReference>
<feature type="modified residue" description="N6-carboxylysine" evidence="9">
    <location>
        <position position="150"/>
    </location>
</feature>
<comment type="PTM">
    <text evidence="9">Carboxylation allows a single lysine to coordinate two zinc ions.</text>
</comment>
<comment type="catalytic activity">
    <reaction evidence="9">
        <text>(S)-allantoin + H2O = allantoate + H(+)</text>
        <dbReference type="Rhea" id="RHEA:17029"/>
        <dbReference type="ChEBI" id="CHEBI:15377"/>
        <dbReference type="ChEBI" id="CHEBI:15378"/>
        <dbReference type="ChEBI" id="CHEBI:15678"/>
        <dbReference type="ChEBI" id="CHEBI:17536"/>
        <dbReference type="EC" id="3.5.2.5"/>
    </reaction>
</comment>
<dbReference type="InterPro" id="IPR047604">
    <property type="entry name" value="Allantoinase_bact"/>
</dbReference>
<dbReference type="HAMAP" id="MF_01645">
    <property type="entry name" value="Hydantoinase"/>
    <property type="match status" value="1"/>
</dbReference>
<dbReference type="InterPro" id="IPR050138">
    <property type="entry name" value="DHOase/Allantoinase_Hydrolase"/>
</dbReference>
<dbReference type="EMBL" id="BIFS01000002">
    <property type="protein sequence ID" value="GCE23887.1"/>
    <property type="molecule type" value="Genomic_DNA"/>
</dbReference>
<comment type="similarity">
    <text evidence="3">Belongs to the metallo-dependent hydrolases superfamily. DHOase family. Class I DHOase subfamily.</text>
</comment>
<keyword evidence="12" id="KW-1185">Reference proteome</keyword>
<accession>A0A402AXR7</accession>
<comment type="function">
    <text evidence="1">Catalyzes the reversible cyclization of carbamoyl aspartate to dihydroorotate.</text>
</comment>
<comment type="subunit">
    <text evidence="4 9">Homotetramer.</text>
</comment>
<dbReference type="InterPro" id="IPR011059">
    <property type="entry name" value="Metal-dep_hydrolase_composite"/>
</dbReference>
<evidence type="ECO:0000256" key="4">
    <source>
        <dbReference type="ARBA" id="ARBA00011881"/>
    </source>
</evidence>
<evidence type="ECO:0000256" key="3">
    <source>
        <dbReference type="ARBA" id="ARBA00010286"/>
    </source>
</evidence>
<comment type="similarity">
    <text evidence="2">Belongs to the metallo-dependent hydrolases superfamily. Hydantoinase/dihydropyrimidinase family.</text>
</comment>